<name>A0A4S4FIN4_9MICO</name>
<evidence type="ECO:0000313" key="4">
    <source>
        <dbReference type="EMBL" id="THG29961.1"/>
    </source>
</evidence>
<dbReference type="Pfam" id="PF12804">
    <property type="entry name" value="NTP_transf_3"/>
    <property type="match status" value="1"/>
</dbReference>
<reference evidence="4 5" key="1">
    <citation type="submission" date="2019-04" db="EMBL/GenBank/DDBJ databases">
        <authorList>
            <person name="Jiang L."/>
        </authorList>
    </citation>
    <scope>NUCLEOTIDE SEQUENCE [LARGE SCALE GENOMIC DNA]</scope>
    <source>
        <strain evidence="4 5">YIM 131853</strain>
    </source>
</reference>
<evidence type="ECO:0000256" key="2">
    <source>
        <dbReference type="SAM" id="MobiDB-lite"/>
    </source>
</evidence>
<keyword evidence="1" id="KW-0808">Transferase</keyword>
<dbReference type="Gene3D" id="3.90.550.10">
    <property type="entry name" value="Spore Coat Polysaccharide Biosynthesis Protein SpsA, Chain A"/>
    <property type="match status" value="1"/>
</dbReference>
<evidence type="ECO:0000313" key="5">
    <source>
        <dbReference type="Proteomes" id="UP000309133"/>
    </source>
</evidence>
<sequence>MIFDAVVLAGGRASRLGGLAKPLLLGYGGERLLDIATSAASAAARIVVVGDVPPEAGILVTREDPPLSGPVSALAAGWAALADGPSPFTLVLASDLPLIGPAVDALLAAVDPACIAADGDAKDGLIAIDDGGRDQYLLGLYSTQALAARLRQAPRMGGSMHALVDGLRLQRVSVPVGSTADVDTWADAELLGVERMDRGQLDRGRRDDSPGFTRREDRA</sequence>
<evidence type="ECO:0000256" key="1">
    <source>
        <dbReference type="ARBA" id="ARBA00022679"/>
    </source>
</evidence>
<dbReference type="Proteomes" id="UP000309133">
    <property type="component" value="Unassembled WGS sequence"/>
</dbReference>
<evidence type="ECO:0000259" key="3">
    <source>
        <dbReference type="Pfam" id="PF12804"/>
    </source>
</evidence>
<dbReference type="PANTHER" id="PTHR19136">
    <property type="entry name" value="MOLYBDENUM COFACTOR GUANYLYLTRANSFERASE"/>
    <property type="match status" value="1"/>
</dbReference>
<dbReference type="PANTHER" id="PTHR19136:SF81">
    <property type="entry name" value="MOLYBDENUM COFACTOR GUANYLYLTRANSFERASE"/>
    <property type="match status" value="1"/>
</dbReference>
<keyword evidence="5" id="KW-1185">Reference proteome</keyword>
<gene>
    <name evidence="4" type="ORF">E6C64_15060</name>
</gene>
<comment type="caution">
    <text evidence="4">The sequence shown here is derived from an EMBL/GenBank/DDBJ whole genome shotgun (WGS) entry which is preliminary data.</text>
</comment>
<protein>
    <submittedName>
        <fullName evidence="4">Molybdopterin-guanine dinucleotide biosynthesis protein</fullName>
    </submittedName>
</protein>
<dbReference type="RefSeq" id="WP_136428290.1">
    <property type="nucleotide sequence ID" value="NZ_SSSM01000005.1"/>
</dbReference>
<dbReference type="EMBL" id="SSSM01000005">
    <property type="protein sequence ID" value="THG29961.1"/>
    <property type="molecule type" value="Genomic_DNA"/>
</dbReference>
<organism evidence="4 5">
    <name type="scientific">Naasia lichenicola</name>
    <dbReference type="NCBI Taxonomy" id="2565933"/>
    <lineage>
        <taxon>Bacteria</taxon>
        <taxon>Bacillati</taxon>
        <taxon>Actinomycetota</taxon>
        <taxon>Actinomycetes</taxon>
        <taxon>Micrococcales</taxon>
        <taxon>Microbacteriaceae</taxon>
        <taxon>Naasia</taxon>
    </lineage>
</organism>
<dbReference type="InterPro" id="IPR025877">
    <property type="entry name" value="MobA-like_NTP_Trfase"/>
</dbReference>
<accession>A0A4S4FIN4</accession>
<dbReference type="OrthoDB" id="4408226at2"/>
<dbReference type="AlphaFoldDB" id="A0A4S4FIN4"/>
<proteinExistence type="predicted"/>
<dbReference type="GO" id="GO:0016779">
    <property type="term" value="F:nucleotidyltransferase activity"/>
    <property type="evidence" value="ECO:0007669"/>
    <property type="project" value="UniProtKB-ARBA"/>
</dbReference>
<dbReference type="SUPFAM" id="SSF53448">
    <property type="entry name" value="Nucleotide-diphospho-sugar transferases"/>
    <property type="match status" value="1"/>
</dbReference>
<feature type="region of interest" description="Disordered" evidence="2">
    <location>
        <begin position="197"/>
        <end position="219"/>
    </location>
</feature>
<dbReference type="InterPro" id="IPR029044">
    <property type="entry name" value="Nucleotide-diphossugar_trans"/>
</dbReference>
<feature type="domain" description="MobA-like NTP transferase" evidence="3">
    <location>
        <begin position="5"/>
        <end position="158"/>
    </location>
</feature>